<proteinExistence type="predicted"/>
<dbReference type="EMBL" id="CAJVPT010020919">
    <property type="protein sequence ID" value="CAG8651721.1"/>
    <property type="molecule type" value="Genomic_DNA"/>
</dbReference>
<accession>A0ACA9NE25</accession>
<name>A0ACA9NE25_9GLOM</name>
<evidence type="ECO:0000313" key="2">
    <source>
        <dbReference type="Proteomes" id="UP000789525"/>
    </source>
</evidence>
<keyword evidence="2" id="KW-1185">Reference proteome</keyword>
<evidence type="ECO:0000313" key="1">
    <source>
        <dbReference type="EMBL" id="CAG8651721.1"/>
    </source>
</evidence>
<reference evidence="1" key="1">
    <citation type="submission" date="2021-06" db="EMBL/GenBank/DDBJ databases">
        <authorList>
            <person name="Kallberg Y."/>
            <person name="Tangrot J."/>
            <person name="Rosling A."/>
        </authorList>
    </citation>
    <scope>NUCLEOTIDE SEQUENCE</scope>
    <source>
        <strain evidence="1">CL356</strain>
    </source>
</reference>
<organism evidence="1 2">
    <name type="scientific">Acaulospora colombiana</name>
    <dbReference type="NCBI Taxonomy" id="27376"/>
    <lineage>
        <taxon>Eukaryota</taxon>
        <taxon>Fungi</taxon>
        <taxon>Fungi incertae sedis</taxon>
        <taxon>Mucoromycota</taxon>
        <taxon>Glomeromycotina</taxon>
        <taxon>Glomeromycetes</taxon>
        <taxon>Diversisporales</taxon>
        <taxon>Acaulosporaceae</taxon>
        <taxon>Acaulospora</taxon>
    </lineage>
</organism>
<sequence length="824" mass="91064">MPDDVAHQNPPKSHHEDELTGVDSGPTQLFGNTTTEPSDNWKRVEGSLARPRFEQLFPTSQPLTTGMPGGGSTIPPSSIMDRTHAATTDDDAAQSTYSYDSTRDWAIFFKEVDGRRFSNQSATYILPAAERDLIDDVEFIRLDKQHAAHLIGLGGLYPCPDLVERILAPEIGITKEVLDLGADHRGSVYGTPVSSYEGDRCRYGPSPTQRRSNTIQRCRFDLVHMRCTASGLPDFAQATTYAAQCLKPGGLLLIVDLDTQLCAEDKVTIQKIATPNQPDGSWLARYFYEVRSAFDTSGIDTSKLSETLDRALWNHPLLTNCGAGSMFNPVGPWVKSIDPEEKQRLGFAGILMRQNLKVNKKLSFLGTYDTHRIQAAIQAFHTLLRKKEIPQESIDGLTTNATSVPGQDEEASTSNEKNGGNTSSLPRSDWQPHYRTIHVYTTEEESQAARKLRQDTVGELVKPLALLPNPAIQIVVLEISGQRPSRAHVGKSANRKFYEWTHAFSFNQRGITERDESRDEYRGPRFIQELNTQYFASHVPLKKKPGQWPTSPLLIASFDRNGLGYCARLTGSSSGQVFSTQKSTHKGTLLSLGSKPIGNLNTPEIMERVATISTSAKPEAEATRSENWKEKQSDLARPRYVQPFPATRLQGGGIPGGSNTVDSSSIMDRTHDTTTIGDAAQSTYSYDSSRDWTLFFKEVDGRRFSNQSSTYILPAVAPQSSVYISAQRLLLRDKQHAAHLIGMGGLYPCPDLVEKILAPEPGIIKEILDLGCGTGIWALSMARQFPHARVTGVDMAPTPLPEDQLPPNIDFEIDDINLGLEQFT</sequence>
<gene>
    <name evidence="1" type="ORF">ACOLOM_LOCUS8270</name>
</gene>
<dbReference type="Proteomes" id="UP000789525">
    <property type="component" value="Unassembled WGS sequence"/>
</dbReference>
<feature type="non-terminal residue" evidence="1">
    <location>
        <position position="824"/>
    </location>
</feature>
<comment type="caution">
    <text evidence="1">The sequence shown here is derived from an EMBL/GenBank/DDBJ whole genome shotgun (WGS) entry which is preliminary data.</text>
</comment>
<protein>
    <submittedName>
        <fullName evidence="1">2079_t:CDS:1</fullName>
    </submittedName>
</protein>